<sequence>EDVQLTCSGCPAYVHSPQRSETSEREDTAIISRFNKIARTSGTYSSGDHPCSSWYHIVHQYDFNHVLATNNEYLDDGTVGRCYCNRITSRRNSFARFDFYDAGFPSSALPGVK</sequence>
<protein>
    <submittedName>
        <fullName evidence="1">Uncharacterized protein</fullName>
    </submittedName>
</protein>
<gene>
    <name evidence="1" type="ORF">PENTCL1PPCAC_23945</name>
</gene>
<name>A0AAV5U4G0_9BILA</name>
<organism evidence="1 2">
    <name type="scientific">Pristionchus entomophagus</name>
    <dbReference type="NCBI Taxonomy" id="358040"/>
    <lineage>
        <taxon>Eukaryota</taxon>
        <taxon>Metazoa</taxon>
        <taxon>Ecdysozoa</taxon>
        <taxon>Nematoda</taxon>
        <taxon>Chromadorea</taxon>
        <taxon>Rhabditida</taxon>
        <taxon>Rhabditina</taxon>
        <taxon>Diplogasteromorpha</taxon>
        <taxon>Diplogasteroidea</taxon>
        <taxon>Neodiplogasteridae</taxon>
        <taxon>Pristionchus</taxon>
    </lineage>
</organism>
<evidence type="ECO:0000313" key="2">
    <source>
        <dbReference type="Proteomes" id="UP001432027"/>
    </source>
</evidence>
<feature type="non-terminal residue" evidence="1">
    <location>
        <position position="1"/>
    </location>
</feature>
<dbReference type="Proteomes" id="UP001432027">
    <property type="component" value="Unassembled WGS sequence"/>
</dbReference>
<evidence type="ECO:0000313" key="1">
    <source>
        <dbReference type="EMBL" id="GMT01771.1"/>
    </source>
</evidence>
<accession>A0AAV5U4G0</accession>
<dbReference type="AlphaFoldDB" id="A0AAV5U4G0"/>
<feature type="non-terminal residue" evidence="1">
    <location>
        <position position="113"/>
    </location>
</feature>
<proteinExistence type="predicted"/>
<dbReference type="EMBL" id="BTSX01000005">
    <property type="protein sequence ID" value="GMT01771.1"/>
    <property type="molecule type" value="Genomic_DNA"/>
</dbReference>
<comment type="caution">
    <text evidence="1">The sequence shown here is derived from an EMBL/GenBank/DDBJ whole genome shotgun (WGS) entry which is preliminary data.</text>
</comment>
<reference evidence="1" key="1">
    <citation type="submission" date="2023-10" db="EMBL/GenBank/DDBJ databases">
        <title>Genome assembly of Pristionchus species.</title>
        <authorList>
            <person name="Yoshida K."/>
            <person name="Sommer R.J."/>
        </authorList>
    </citation>
    <scope>NUCLEOTIDE SEQUENCE</scope>
    <source>
        <strain evidence="1">RS0144</strain>
    </source>
</reference>
<keyword evidence="2" id="KW-1185">Reference proteome</keyword>